<reference evidence="1" key="1">
    <citation type="submission" date="2023-06" db="EMBL/GenBank/DDBJ databases">
        <title>Genomic analysis of the entomopathogenic nematode Steinernema hermaphroditum.</title>
        <authorList>
            <person name="Schwarz E.M."/>
            <person name="Heppert J.K."/>
            <person name="Baniya A."/>
            <person name="Schwartz H.T."/>
            <person name="Tan C.-H."/>
            <person name="Antoshechkin I."/>
            <person name="Sternberg P.W."/>
            <person name="Goodrich-Blair H."/>
            <person name="Dillman A.R."/>
        </authorList>
    </citation>
    <scope>NUCLEOTIDE SEQUENCE</scope>
    <source>
        <strain evidence="1">PS9179</strain>
        <tissue evidence="1">Whole animal</tissue>
    </source>
</reference>
<dbReference type="InterPro" id="IPR036291">
    <property type="entry name" value="NAD(P)-bd_dom_sf"/>
</dbReference>
<accession>A0AA39IMU0</accession>
<dbReference type="Pfam" id="PF13561">
    <property type="entry name" value="adh_short_C2"/>
    <property type="match status" value="1"/>
</dbReference>
<keyword evidence="2" id="KW-1185">Reference proteome</keyword>
<dbReference type="FunFam" id="3.40.50.720:FF:000084">
    <property type="entry name" value="Short-chain dehydrogenase reductase"/>
    <property type="match status" value="1"/>
</dbReference>
<dbReference type="Proteomes" id="UP001175271">
    <property type="component" value="Unassembled WGS sequence"/>
</dbReference>
<dbReference type="AlphaFoldDB" id="A0AA39IMU0"/>
<organism evidence="1 2">
    <name type="scientific">Steinernema hermaphroditum</name>
    <dbReference type="NCBI Taxonomy" id="289476"/>
    <lineage>
        <taxon>Eukaryota</taxon>
        <taxon>Metazoa</taxon>
        <taxon>Ecdysozoa</taxon>
        <taxon>Nematoda</taxon>
        <taxon>Chromadorea</taxon>
        <taxon>Rhabditida</taxon>
        <taxon>Tylenchina</taxon>
        <taxon>Panagrolaimomorpha</taxon>
        <taxon>Strongyloidoidea</taxon>
        <taxon>Steinernematidae</taxon>
        <taxon>Steinernema</taxon>
    </lineage>
</organism>
<dbReference type="PANTHER" id="PTHR44115">
    <property type="entry name" value="PROTEIN CBG09704"/>
    <property type="match status" value="1"/>
</dbReference>
<gene>
    <name evidence="1" type="ORF">QR680_010122</name>
</gene>
<dbReference type="PRINTS" id="PR00080">
    <property type="entry name" value="SDRFAMILY"/>
</dbReference>
<comment type="caution">
    <text evidence="1">The sequence shown here is derived from an EMBL/GenBank/DDBJ whole genome shotgun (WGS) entry which is preliminary data.</text>
</comment>
<dbReference type="EMBL" id="JAUCMV010000001">
    <property type="protein sequence ID" value="KAK0427225.1"/>
    <property type="molecule type" value="Genomic_DNA"/>
</dbReference>
<evidence type="ECO:0000313" key="2">
    <source>
        <dbReference type="Proteomes" id="UP001175271"/>
    </source>
</evidence>
<dbReference type="PRINTS" id="PR00081">
    <property type="entry name" value="GDHRDH"/>
</dbReference>
<evidence type="ECO:0000313" key="1">
    <source>
        <dbReference type="EMBL" id="KAK0427225.1"/>
    </source>
</evidence>
<dbReference type="Gene3D" id="3.40.50.720">
    <property type="entry name" value="NAD(P)-binding Rossmann-like Domain"/>
    <property type="match status" value="1"/>
</dbReference>
<dbReference type="InterPro" id="IPR002347">
    <property type="entry name" value="SDR_fam"/>
</dbReference>
<dbReference type="SUPFAM" id="SSF51735">
    <property type="entry name" value="NAD(P)-binding Rossmann-fold domains"/>
    <property type="match status" value="1"/>
</dbReference>
<sequence length="259" mass="27615">MYSKKFSSKVAIVTGSSCGIGQGIALLLAQQGAAVTIHGRSLEGLEETFKLITDSGVSASKVLQVQGDISDATVAEKLIGDTVAKFGKLDVLVNNAAVLTNKSLSDEDAFDQIMAINVKSVVRLNKLAVPHLEKTKGNIINVSSVASMRVFSGETFYAMTKIALDHYMRHEAAELAKKGIRMNNLNPGIIRTKLLTRTGISKDDFDKMADGWAEQMCPLRRTGTAREMATVVAFLASDDASYVTGTTIVADGGLLLGSQ</sequence>
<protein>
    <submittedName>
        <fullName evidence="1">Uncharacterized protein</fullName>
    </submittedName>
</protein>
<dbReference type="PANTHER" id="PTHR44115:SF4">
    <property type="entry name" value="OXIDOREDUCTASE"/>
    <property type="match status" value="1"/>
</dbReference>
<proteinExistence type="predicted"/>
<name>A0AA39IMU0_9BILA</name>